<organism evidence="8 9">
    <name type="scientific">Mangrovivirga halotolerans</name>
    <dbReference type="NCBI Taxonomy" id="2993936"/>
    <lineage>
        <taxon>Bacteria</taxon>
        <taxon>Pseudomonadati</taxon>
        <taxon>Bacteroidota</taxon>
        <taxon>Cytophagia</taxon>
        <taxon>Cytophagales</taxon>
        <taxon>Mangrovivirgaceae</taxon>
        <taxon>Mangrovivirga</taxon>
    </lineage>
</organism>
<dbReference type="Pfam" id="PF00975">
    <property type="entry name" value="Thioesterase"/>
    <property type="match status" value="1"/>
</dbReference>
<dbReference type="InterPro" id="IPR036736">
    <property type="entry name" value="ACP-like_sf"/>
</dbReference>
<feature type="active site" description="Proton acceptor; for dehydratase activity" evidence="4">
    <location>
        <position position="918"/>
    </location>
</feature>
<dbReference type="Gene3D" id="3.40.50.1820">
    <property type="entry name" value="alpha/beta hydrolase"/>
    <property type="match status" value="1"/>
</dbReference>
<evidence type="ECO:0000313" key="8">
    <source>
        <dbReference type="EMBL" id="MCX2743542.1"/>
    </source>
</evidence>
<dbReference type="InterPro" id="IPR016035">
    <property type="entry name" value="Acyl_Trfase/lysoPLipase"/>
</dbReference>
<dbReference type="InterPro" id="IPR020841">
    <property type="entry name" value="PKS_Beta-ketoAc_synthase_dom"/>
</dbReference>
<dbReference type="SUPFAM" id="SSF47336">
    <property type="entry name" value="ACP-like"/>
    <property type="match status" value="1"/>
</dbReference>
<dbReference type="InterPro" id="IPR050091">
    <property type="entry name" value="PKS_NRPS_Biosynth_Enz"/>
</dbReference>
<dbReference type="PROSITE" id="PS52019">
    <property type="entry name" value="PKS_MFAS_DH"/>
    <property type="match status" value="1"/>
</dbReference>
<dbReference type="InterPro" id="IPR014031">
    <property type="entry name" value="Ketoacyl_synth_C"/>
</dbReference>
<feature type="domain" description="Ketosynthase family 3 (KS3)" evidence="6">
    <location>
        <begin position="1"/>
        <end position="423"/>
    </location>
</feature>
<dbReference type="Gene3D" id="3.30.70.3290">
    <property type="match status" value="1"/>
</dbReference>
<dbReference type="InterPro" id="IPR057326">
    <property type="entry name" value="KR_dom"/>
</dbReference>
<dbReference type="InterPro" id="IPR014030">
    <property type="entry name" value="Ketoacyl_synth_N"/>
</dbReference>
<evidence type="ECO:0000256" key="3">
    <source>
        <dbReference type="ARBA" id="ARBA00022679"/>
    </source>
</evidence>
<evidence type="ECO:0000256" key="2">
    <source>
        <dbReference type="ARBA" id="ARBA00022553"/>
    </source>
</evidence>
<dbReference type="Pfam" id="PF00109">
    <property type="entry name" value="ketoacyl-synt"/>
    <property type="match status" value="1"/>
</dbReference>
<dbReference type="SUPFAM" id="SSF53474">
    <property type="entry name" value="alpha/beta-Hydrolases"/>
    <property type="match status" value="1"/>
</dbReference>
<dbReference type="SUPFAM" id="SSF55048">
    <property type="entry name" value="Probable ACP-binding domain of malonyl-CoA ACP transacylase"/>
    <property type="match status" value="1"/>
</dbReference>
<feature type="region of interest" description="N-terminal hotdog fold" evidence="4">
    <location>
        <begin position="886"/>
        <end position="1006"/>
    </location>
</feature>
<dbReference type="Pfam" id="PF14765">
    <property type="entry name" value="PS-DH"/>
    <property type="match status" value="1"/>
</dbReference>
<dbReference type="CDD" id="cd00833">
    <property type="entry name" value="PKS"/>
    <property type="match status" value="1"/>
</dbReference>
<keyword evidence="8" id="KW-0378">Hydrolase</keyword>
<dbReference type="Pfam" id="PF21089">
    <property type="entry name" value="PKS_DH_N"/>
    <property type="match status" value="1"/>
</dbReference>
<dbReference type="InterPro" id="IPR009081">
    <property type="entry name" value="PP-bd_ACP"/>
</dbReference>
<reference evidence="8 9" key="1">
    <citation type="submission" date="2022-11" db="EMBL/GenBank/DDBJ databases">
        <title>The characterization of three novel Bacteroidetes species and genomic analysis of their roles in tidal elemental geochemical cycles.</title>
        <authorList>
            <person name="Ma K."/>
        </authorList>
    </citation>
    <scope>NUCLEOTIDE SEQUENCE [LARGE SCALE GENOMIC DNA]</scope>
    <source>
        <strain evidence="8 9">M17</strain>
    </source>
</reference>
<dbReference type="Pfam" id="PF00698">
    <property type="entry name" value="Acyl_transf_1"/>
    <property type="match status" value="1"/>
</dbReference>
<dbReference type="PROSITE" id="PS50075">
    <property type="entry name" value="CARRIER"/>
    <property type="match status" value="1"/>
</dbReference>
<dbReference type="Gene3D" id="3.40.366.10">
    <property type="entry name" value="Malonyl-Coenzyme A Acyl Carrier Protein, domain 2"/>
    <property type="match status" value="1"/>
</dbReference>
<dbReference type="InterPro" id="IPR049551">
    <property type="entry name" value="PKS_DH_C"/>
</dbReference>
<dbReference type="InterPro" id="IPR029058">
    <property type="entry name" value="AB_hydrolase_fold"/>
</dbReference>
<dbReference type="InterPro" id="IPR020806">
    <property type="entry name" value="PKS_PP-bd"/>
</dbReference>
<feature type="domain" description="PKS/mFAS DH" evidence="7">
    <location>
        <begin position="886"/>
        <end position="1162"/>
    </location>
</feature>
<evidence type="ECO:0000256" key="4">
    <source>
        <dbReference type="PROSITE-ProRule" id="PRU01363"/>
    </source>
</evidence>
<name>A0ABT3RQK4_9BACT</name>
<dbReference type="Pfam" id="PF00550">
    <property type="entry name" value="PP-binding"/>
    <property type="match status" value="1"/>
</dbReference>
<dbReference type="SMART" id="SM00826">
    <property type="entry name" value="PKS_DH"/>
    <property type="match status" value="1"/>
</dbReference>
<gene>
    <name evidence="8" type="ORF">OO013_06680</name>
</gene>
<feature type="domain" description="Carrier" evidence="5">
    <location>
        <begin position="1629"/>
        <end position="1711"/>
    </location>
</feature>
<dbReference type="InterPro" id="IPR042104">
    <property type="entry name" value="PKS_dehydratase_sf"/>
</dbReference>
<keyword evidence="9" id="KW-1185">Reference proteome</keyword>
<dbReference type="InterPro" id="IPR016039">
    <property type="entry name" value="Thiolase-like"/>
</dbReference>
<dbReference type="InterPro" id="IPR049552">
    <property type="entry name" value="PKS_DH_N"/>
</dbReference>
<evidence type="ECO:0000259" key="7">
    <source>
        <dbReference type="PROSITE" id="PS52019"/>
    </source>
</evidence>
<dbReference type="InterPro" id="IPR013968">
    <property type="entry name" value="PKS_KR"/>
</dbReference>
<dbReference type="SUPFAM" id="SSF53901">
    <property type="entry name" value="Thiolase-like"/>
    <property type="match status" value="1"/>
</dbReference>
<dbReference type="InterPro" id="IPR036291">
    <property type="entry name" value="NAD(P)-bd_dom_sf"/>
</dbReference>
<dbReference type="Gene3D" id="1.10.1200.10">
    <property type="entry name" value="ACP-like"/>
    <property type="match status" value="1"/>
</dbReference>
<evidence type="ECO:0000259" key="6">
    <source>
        <dbReference type="PROSITE" id="PS52004"/>
    </source>
</evidence>
<dbReference type="InterPro" id="IPR020807">
    <property type="entry name" value="PKS_DH"/>
</dbReference>
<feature type="region of interest" description="C-terminal hotdog fold" evidence="4">
    <location>
        <begin position="1017"/>
        <end position="1162"/>
    </location>
</feature>
<dbReference type="InterPro" id="IPR014043">
    <property type="entry name" value="Acyl_transferase_dom"/>
</dbReference>
<dbReference type="InterPro" id="IPR001227">
    <property type="entry name" value="Ac_transferase_dom_sf"/>
</dbReference>
<dbReference type="PROSITE" id="PS52004">
    <property type="entry name" value="KS3_2"/>
    <property type="match status" value="1"/>
</dbReference>
<dbReference type="Pfam" id="PF16197">
    <property type="entry name" value="KAsynt_C_assoc"/>
    <property type="match status" value="1"/>
</dbReference>
<keyword evidence="1" id="KW-0596">Phosphopantetheine</keyword>
<dbReference type="GO" id="GO:0016787">
    <property type="term" value="F:hydrolase activity"/>
    <property type="evidence" value="ECO:0007669"/>
    <property type="project" value="UniProtKB-KW"/>
</dbReference>
<dbReference type="InterPro" id="IPR016036">
    <property type="entry name" value="Malonyl_transacylase_ACP-bd"/>
</dbReference>
<dbReference type="SMART" id="SM00822">
    <property type="entry name" value="PKS_KR"/>
    <property type="match status" value="1"/>
</dbReference>
<feature type="active site" description="Proton donor; for dehydratase activity" evidence="4">
    <location>
        <position position="1077"/>
    </location>
</feature>
<dbReference type="RefSeq" id="WP_266055927.1">
    <property type="nucleotide sequence ID" value="NZ_JAPFQN010000004.1"/>
</dbReference>
<evidence type="ECO:0000256" key="1">
    <source>
        <dbReference type="ARBA" id="ARBA00022450"/>
    </source>
</evidence>
<evidence type="ECO:0000259" key="5">
    <source>
        <dbReference type="PROSITE" id="PS50075"/>
    </source>
</evidence>
<dbReference type="Proteomes" id="UP001209885">
    <property type="component" value="Unassembled WGS sequence"/>
</dbReference>
<dbReference type="SMART" id="SM01294">
    <property type="entry name" value="PKS_PP_betabranch"/>
    <property type="match status" value="1"/>
</dbReference>
<dbReference type="Gene3D" id="3.10.129.110">
    <property type="entry name" value="Polyketide synthase dehydratase"/>
    <property type="match status" value="1"/>
</dbReference>
<dbReference type="Gene3D" id="3.40.47.10">
    <property type="match status" value="1"/>
</dbReference>
<sequence>MCKVAIVSMSCRFPGGRTPAEFWNSLTGGVDCIGDMPEDRWNFKDFFDPDPRAAEKTYQNKGAFLRNINDFDAQLFNISPAEAKEMNPSQKLMLELVWEAIENSKSTFDNWLGSKTGVYIGNIWSDFEHHRKNVYASTTSHSAVGQASNVIANRISFYYGFSGASLVVDTGCSSSIVALHMAVQSILDNSIEQAVVGGVNHILDPEQYVLLSKFGGLSKKGKCSTFSNEADGFVRGEGAGIVLLKPLDKAIDDKDEILAVIEGTAVNNNGFNASLPATSTEGQISMLQDAYKNAGINPGEVQYVEAHGTGTKLGDPTETKALGLFFGENRKSPLRIGSVKTNIGHLEGAAGIAGLIKVLLAMKYKKLPQNLNFKSPNPEIKFEEWKLEVQDRLSDWPLDKDKLIAGVNSFGWGGTNAHVALTSYCSVEENNNFSYLFPGLLLKLTGANPQVIKDQANNIVERLLKNDLKYAQNICAASLIKGLPVNLSITIAARDKDELIEKLTNLDVSNIELKGKKEFNSHKVCFVFPGQGSQWVGMGKQLMENFPAFKEVIEECNNALKNYCDWDLVEVLTDNSPALNSDISIVQPALFAIEIGLAKLWESFGITPNAIIGHSMGECAAAYIAGALTLNDAAKIITGRSKLMSTVAGQGYGMAVTELNKEGAEKYITGSDSSLSVAVYNSSQNTVIAGKECDLLPLIEKLDEDGIFCKQVKVDVASHSLQMEPLTSLLANEIKSIAPVPSIVPFYSTVLPDNDTDQILNPDYWVKNLRNPVQFHKAVKKALEDEIEIFIEMSPHPVLTQAIEHTIKESDSNSITTYSLLREKDEVISLLNSIGNLVNVNAPLDWKKIFFKGTPELNILPNYPMQRKILVPDLRIATKPKGKNGNRFSGEKLDICDESILIWKSCFSLSDFPFFEGHKVNEEVVLPGTTYVSMVSEIMSELNIENYFIENLKFDRAITLDKNSNIDLQIKASIEDDAYNLTFYYLQDKNWQRTANCTLKINQNFSFPLLDRPSENIPEITSGEFYQITNSLGIEYSEAFKSIVNIHGKNDYFYGLIKLSDNTPLFSDCKVHPALLDNCLQLIFSKSSENENISSAYLEEIEGIKIYDSLNTTQPLLVEISYLFGEDTLNPAARIYIYNMYGDPVAKINKVSARLIPSIDSNEKSPKVYQLKWTEIKTSQKDFAIDNPILVCNEKDNRTKLIEDIEKSVGRLNVIRIQLSDKSIDLSNIESKNIIYLPYSDSTDISETASYNLFVLGQILKQKVNSLTVLTSNASGYAQTTIDLPLRGVWQSGKTAINEHPDLPIKIIDINNNYSTEEIDALVNFMRSEKSFQGVLINSKLYSQIPENVKDKTIIPGKFESDEVIVLTGFKGAAFSFVELLAKSGVKAIALVSRNPELTDEQNEKIKTFRKTGIVIERVACDVSNFNDFTKCLEGIQNNLGEITGFIHAAGLISPDRLDDLSYETIQKILSVKINGALAMDKFDKKGRLRHFIMFSSASVYFGLSGQGAYVSANATLDAIAENRVQNNKPALSVNWGVIKDAGMVADNNHLERYSEAEGFISMKMKEALELFINKYDPLGRSFSIMAINWGKSKDYHKKLAETTFYKSVEKDDRDIKDGDSLLKELAKNISEDKQKTIIKSYLIEGLSKITQLASSEIPDQASFKSMGLDSLMAVQYRNHIEKGFEIKLAISKIWKADNIKNLTDFLINEIAKKNSEVQSDAGIKKDTAITYFGNKTSKNQIIAIHDAGGSSALYASMNKELPEEIGLMAIDLPGRGLADEFQPFETLEQCAVNIANKITEAKLESVWLIGHSMGGAIATEVAYLLEMTNIKINKLIVSSTPALNSYNPERYKSDLPDSELIRLFPHINEIASDDESLKYLMSLLKNDLKIVNKYRFSHQTKIQNTVEVWYATDDDQVSDKQAQNWKSLVEKTLTIRKFHGGHGYLYKEEYSKVAISLILENIKNDLIKNENY</sequence>
<dbReference type="Gene3D" id="3.40.50.720">
    <property type="entry name" value="NAD(P)-binding Rossmann-like Domain"/>
    <property type="match status" value="1"/>
</dbReference>
<dbReference type="Pfam" id="PF02801">
    <property type="entry name" value="Ketoacyl-synt_C"/>
    <property type="match status" value="1"/>
</dbReference>
<evidence type="ECO:0000313" key="9">
    <source>
        <dbReference type="Proteomes" id="UP001209885"/>
    </source>
</evidence>
<dbReference type="InterPro" id="IPR049900">
    <property type="entry name" value="PKS_mFAS_DH"/>
</dbReference>
<dbReference type="SMART" id="SM00827">
    <property type="entry name" value="PKS_AT"/>
    <property type="match status" value="1"/>
</dbReference>
<accession>A0ABT3RQK4</accession>
<dbReference type="PANTHER" id="PTHR43775">
    <property type="entry name" value="FATTY ACID SYNTHASE"/>
    <property type="match status" value="1"/>
</dbReference>
<dbReference type="SMART" id="SM00825">
    <property type="entry name" value="PKS_KS"/>
    <property type="match status" value="1"/>
</dbReference>
<protein>
    <submittedName>
        <fullName evidence="8">Alpha/beta fold hydrolase</fullName>
    </submittedName>
</protein>
<dbReference type="SUPFAM" id="SSF51735">
    <property type="entry name" value="NAD(P)-binding Rossmann-fold domains"/>
    <property type="match status" value="1"/>
</dbReference>
<dbReference type="InterPro" id="IPR001031">
    <property type="entry name" value="Thioesterase"/>
</dbReference>
<dbReference type="SMART" id="SM00823">
    <property type="entry name" value="PKS_PP"/>
    <property type="match status" value="1"/>
</dbReference>
<dbReference type="Pfam" id="PF08659">
    <property type="entry name" value="KR"/>
    <property type="match status" value="1"/>
</dbReference>
<dbReference type="InterPro" id="IPR032821">
    <property type="entry name" value="PKS_assoc"/>
</dbReference>
<dbReference type="EMBL" id="JAPFQN010000004">
    <property type="protein sequence ID" value="MCX2743542.1"/>
    <property type="molecule type" value="Genomic_DNA"/>
</dbReference>
<proteinExistence type="predicted"/>
<keyword evidence="3" id="KW-0808">Transferase</keyword>
<keyword evidence="2" id="KW-0597">Phosphoprotein</keyword>
<comment type="caution">
    <text evidence="8">The sequence shown here is derived from an EMBL/GenBank/DDBJ whole genome shotgun (WGS) entry which is preliminary data.</text>
</comment>
<dbReference type="SUPFAM" id="SSF52151">
    <property type="entry name" value="FabD/lysophospholipase-like"/>
    <property type="match status" value="1"/>
</dbReference>
<dbReference type="PANTHER" id="PTHR43775:SF37">
    <property type="entry name" value="SI:DKEY-61P9.11"/>
    <property type="match status" value="1"/>
</dbReference>